<organism evidence="2 3">
    <name type="scientific">Tetrapyrgos nigripes</name>
    <dbReference type="NCBI Taxonomy" id="182062"/>
    <lineage>
        <taxon>Eukaryota</taxon>
        <taxon>Fungi</taxon>
        <taxon>Dikarya</taxon>
        <taxon>Basidiomycota</taxon>
        <taxon>Agaricomycotina</taxon>
        <taxon>Agaricomycetes</taxon>
        <taxon>Agaricomycetidae</taxon>
        <taxon>Agaricales</taxon>
        <taxon>Marasmiineae</taxon>
        <taxon>Marasmiaceae</taxon>
        <taxon>Tetrapyrgos</taxon>
    </lineage>
</organism>
<feature type="compositionally biased region" description="Basic and acidic residues" evidence="1">
    <location>
        <begin position="140"/>
        <end position="154"/>
    </location>
</feature>
<evidence type="ECO:0000313" key="3">
    <source>
        <dbReference type="Proteomes" id="UP000559256"/>
    </source>
</evidence>
<gene>
    <name evidence="2" type="ORF">D9758_018612</name>
</gene>
<protein>
    <submittedName>
        <fullName evidence="2">Uncharacterized protein</fullName>
    </submittedName>
</protein>
<accession>A0A8H5CNL5</accession>
<sequence length="183" mass="20189">MTSYMKDNAPRFSPNPSSKHLAKANSSTENLINTLVSKLTGSICCYFRLGRSHLQTSLLRVSYLFQVSSAVPSTTPSTTVPPTCITIPPVLRRLCLLLPWHMLYNLPQSTVAVVSGYTLEVSSILVPLRCELGGDEEQERETKYKPRPKQDKAHASGNLQRYGGYGSIPPIPNYTCMEQRGGA</sequence>
<reference evidence="2 3" key="1">
    <citation type="journal article" date="2020" name="ISME J.">
        <title>Uncovering the hidden diversity of litter-decomposition mechanisms in mushroom-forming fungi.</title>
        <authorList>
            <person name="Floudas D."/>
            <person name="Bentzer J."/>
            <person name="Ahren D."/>
            <person name="Johansson T."/>
            <person name="Persson P."/>
            <person name="Tunlid A."/>
        </authorList>
    </citation>
    <scope>NUCLEOTIDE SEQUENCE [LARGE SCALE GENOMIC DNA]</scope>
    <source>
        <strain evidence="2 3">CBS 291.85</strain>
    </source>
</reference>
<evidence type="ECO:0000313" key="2">
    <source>
        <dbReference type="EMBL" id="KAF5344191.1"/>
    </source>
</evidence>
<dbReference type="Proteomes" id="UP000559256">
    <property type="component" value="Unassembled WGS sequence"/>
</dbReference>
<proteinExistence type="predicted"/>
<feature type="region of interest" description="Disordered" evidence="1">
    <location>
        <begin position="136"/>
        <end position="183"/>
    </location>
</feature>
<feature type="region of interest" description="Disordered" evidence="1">
    <location>
        <begin position="1"/>
        <end position="21"/>
    </location>
</feature>
<dbReference type="EMBL" id="JAACJM010000128">
    <property type="protein sequence ID" value="KAF5344191.1"/>
    <property type="molecule type" value="Genomic_DNA"/>
</dbReference>
<keyword evidence="3" id="KW-1185">Reference proteome</keyword>
<dbReference type="AlphaFoldDB" id="A0A8H5CNL5"/>
<comment type="caution">
    <text evidence="2">The sequence shown here is derived from an EMBL/GenBank/DDBJ whole genome shotgun (WGS) entry which is preliminary data.</text>
</comment>
<evidence type="ECO:0000256" key="1">
    <source>
        <dbReference type="SAM" id="MobiDB-lite"/>
    </source>
</evidence>
<name>A0A8H5CNL5_9AGAR</name>